<proteinExistence type="predicted"/>
<organism evidence="2 3">
    <name type="scientific">Dunaliella salina</name>
    <name type="common">Green alga</name>
    <name type="synonym">Protococcus salinus</name>
    <dbReference type="NCBI Taxonomy" id="3046"/>
    <lineage>
        <taxon>Eukaryota</taxon>
        <taxon>Viridiplantae</taxon>
        <taxon>Chlorophyta</taxon>
        <taxon>core chlorophytes</taxon>
        <taxon>Chlorophyceae</taxon>
        <taxon>CS clade</taxon>
        <taxon>Chlamydomonadales</taxon>
        <taxon>Dunaliellaceae</taxon>
        <taxon>Dunaliella</taxon>
    </lineage>
</organism>
<sequence>MIKDLSASPPPFPLTHETPVHTQKERVFQEAQTQQGAEQPRKRGAVCISDASSASAGAAAAAGKGVKGKAGDGFLLKPFSGNSRELTSPFAAVATVSSTADSEEADEREEVGVDRQVEQQQQQQQQYREAAAAGGSTQERSSPASGQSADRFSPRGQGVGGDTCCTAAAWGAGESPFQGMMHMSLTSSSSPSNSSKGGDTFMLSANETEEGSMIELPAPPMVPAGVPAPLQGASAQQAQEPGMAAVVVPHSPHVPALGPGDESSSSSAAAAAAAVAAGGEVLERSKKGAPVDPTDLASRLPHSPGMPARSRNVSFAKAMEEAVLRQPFSERNSPISPPAGSSVNRSSQQSSQMGTMGWLSDSPVRKMQQKGMSRHTYAGNPDPLMQEGVATNGKIGRRHSFTVHANHAHIADGLLRGNHSERPLGNLPEGSHANGVGRGFKGLGQSVPQLAALPPIPEPNKVPRRRPSMAEDAAAAVAADARARVVVDSYNAIGPLGVTRGDMHRERVLGMQRHTRNKDVSGIMGVVTTPPAVEGSPSATPHTHGVTQQHQQQQQLQREEAENAKPSIAAQAAAAAGAAAAPAAGATRGQPTVQLQDKEGSKSTASVGIGSAMKLSICEHSSEGQQDLNDQLFRRAQESISSVGGGSFGGVKGWVLPLSPFQMVCGSTDSSESLPVEGGAITQAPDGGKASVELPVLHSSPQGSLRPSPMHKEAPSVPTVRAGHVFFVHIALLL</sequence>
<evidence type="ECO:0000256" key="1">
    <source>
        <dbReference type="SAM" id="MobiDB-lite"/>
    </source>
</evidence>
<reference evidence="2" key="1">
    <citation type="submission" date="2017-08" db="EMBL/GenBank/DDBJ databases">
        <authorList>
            <person name="Polle J.E."/>
            <person name="Barry K."/>
            <person name="Cushman J."/>
            <person name="Schmutz J."/>
            <person name="Tran D."/>
            <person name="Hathwaick L.T."/>
            <person name="Yim W.C."/>
            <person name="Jenkins J."/>
            <person name="Mckie-Krisberg Z.M."/>
            <person name="Prochnik S."/>
            <person name="Lindquist E."/>
            <person name="Dockter R.B."/>
            <person name="Adam C."/>
            <person name="Molina H."/>
            <person name="Bunkerborg J."/>
            <person name="Jin E."/>
            <person name="Buchheim M."/>
            <person name="Magnuson J."/>
        </authorList>
    </citation>
    <scope>NUCLEOTIDE SEQUENCE</scope>
    <source>
        <strain evidence="2">CCAP 19/18</strain>
    </source>
</reference>
<feature type="region of interest" description="Disordered" evidence="1">
    <location>
        <begin position="178"/>
        <end position="202"/>
    </location>
</feature>
<feature type="region of interest" description="Disordered" evidence="1">
    <location>
        <begin position="1"/>
        <end position="163"/>
    </location>
</feature>
<feature type="compositionally biased region" description="Low complexity" evidence="1">
    <location>
        <begin position="91"/>
        <end position="100"/>
    </location>
</feature>
<feature type="compositionally biased region" description="Polar residues" evidence="1">
    <location>
        <begin position="537"/>
        <end position="547"/>
    </location>
</feature>
<name>A0ABQ7G3T6_DUNSA</name>
<feature type="compositionally biased region" description="Low complexity" evidence="1">
    <location>
        <begin position="118"/>
        <end position="135"/>
    </location>
</feature>
<feature type="region of interest" description="Disordered" evidence="1">
    <location>
        <begin position="325"/>
        <end position="359"/>
    </location>
</feature>
<feature type="region of interest" description="Disordered" evidence="1">
    <location>
        <begin position="416"/>
        <end position="443"/>
    </location>
</feature>
<comment type="caution">
    <text evidence="2">The sequence shown here is derived from an EMBL/GenBank/DDBJ whole genome shotgun (WGS) entry which is preliminary data.</text>
</comment>
<feature type="region of interest" description="Disordered" evidence="1">
    <location>
        <begin position="280"/>
        <end position="309"/>
    </location>
</feature>
<feature type="region of interest" description="Disordered" evidence="1">
    <location>
        <begin position="582"/>
        <end position="605"/>
    </location>
</feature>
<evidence type="ECO:0000313" key="2">
    <source>
        <dbReference type="EMBL" id="KAF5829273.1"/>
    </source>
</evidence>
<dbReference type="Proteomes" id="UP000815325">
    <property type="component" value="Unassembled WGS sequence"/>
</dbReference>
<dbReference type="EMBL" id="MU070181">
    <property type="protein sequence ID" value="KAF5829273.1"/>
    <property type="molecule type" value="Genomic_DNA"/>
</dbReference>
<gene>
    <name evidence="2" type="ORF">DUNSADRAFT_16312</name>
</gene>
<keyword evidence="3" id="KW-1185">Reference proteome</keyword>
<accession>A0ABQ7G3T6</accession>
<feature type="compositionally biased region" description="Low complexity" evidence="1">
    <location>
        <begin position="51"/>
        <end position="64"/>
    </location>
</feature>
<protein>
    <submittedName>
        <fullName evidence="2">Uncharacterized protein</fullName>
    </submittedName>
</protein>
<feature type="region of interest" description="Disordered" evidence="1">
    <location>
        <begin position="528"/>
        <end position="570"/>
    </location>
</feature>
<evidence type="ECO:0000313" key="3">
    <source>
        <dbReference type="Proteomes" id="UP000815325"/>
    </source>
</evidence>
<feature type="compositionally biased region" description="Low complexity" evidence="1">
    <location>
        <begin position="184"/>
        <end position="195"/>
    </location>
</feature>
<feature type="compositionally biased region" description="Basic and acidic residues" evidence="1">
    <location>
        <begin position="18"/>
        <end position="28"/>
    </location>
</feature>
<feature type="compositionally biased region" description="Low complexity" evidence="1">
    <location>
        <begin position="341"/>
        <end position="352"/>
    </location>
</feature>
<feature type="compositionally biased region" description="Polar residues" evidence="1">
    <location>
        <begin position="136"/>
        <end position="150"/>
    </location>
</feature>